<proteinExistence type="predicted"/>
<evidence type="ECO:0008006" key="3">
    <source>
        <dbReference type="Google" id="ProtNLM"/>
    </source>
</evidence>
<evidence type="ECO:0000313" key="2">
    <source>
        <dbReference type="Proteomes" id="UP000198755"/>
    </source>
</evidence>
<accession>A0A1I3WBK0</accession>
<gene>
    <name evidence="1" type="ORF">SAMN05444581_101472</name>
</gene>
<protein>
    <recommendedName>
        <fullName evidence="3">FlgN protein</fullName>
    </recommendedName>
</protein>
<dbReference type="EMBL" id="FOSN01000001">
    <property type="protein sequence ID" value="SFK04563.1"/>
    <property type="molecule type" value="Genomic_DNA"/>
</dbReference>
<keyword evidence="2" id="KW-1185">Reference proteome</keyword>
<dbReference type="Proteomes" id="UP000198755">
    <property type="component" value="Unassembled WGS sequence"/>
</dbReference>
<sequence>MWNDRDTEANAAQGELRIILNAFINSVERLEEVLEHETILLKQHKPIALYDFNHKKSHGLLEFSRAMIALRALDPAAADSTANAPLIRLRSKLNENLTILQTHLEAVGAVAASIARAIQEHDSDGTYSQSINTNGRQR</sequence>
<dbReference type="STRING" id="1612308.SAMN05444581_101472"/>
<reference evidence="1 2" key="1">
    <citation type="submission" date="2016-10" db="EMBL/GenBank/DDBJ databases">
        <authorList>
            <person name="de Groot N.N."/>
        </authorList>
    </citation>
    <scope>NUCLEOTIDE SEQUENCE [LARGE SCALE GENOMIC DNA]</scope>
    <source>
        <strain evidence="1 2">NE2</strain>
    </source>
</reference>
<name>A0A1I3WBK0_9HYPH</name>
<evidence type="ECO:0000313" key="1">
    <source>
        <dbReference type="EMBL" id="SFK04563.1"/>
    </source>
</evidence>
<dbReference type="AlphaFoldDB" id="A0A1I3WBK0"/>
<organism evidence="1 2">
    <name type="scientific">Methylocapsa palsarum</name>
    <dbReference type="NCBI Taxonomy" id="1612308"/>
    <lineage>
        <taxon>Bacteria</taxon>
        <taxon>Pseudomonadati</taxon>
        <taxon>Pseudomonadota</taxon>
        <taxon>Alphaproteobacteria</taxon>
        <taxon>Hyphomicrobiales</taxon>
        <taxon>Beijerinckiaceae</taxon>
        <taxon>Methylocapsa</taxon>
    </lineage>
</organism>